<organism evidence="2 3">
    <name type="scientific">Lentibacter algarum</name>
    <dbReference type="NCBI Taxonomy" id="576131"/>
    <lineage>
        <taxon>Bacteria</taxon>
        <taxon>Pseudomonadati</taxon>
        <taxon>Pseudomonadota</taxon>
        <taxon>Alphaproteobacteria</taxon>
        <taxon>Rhodobacterales</taxon>
        <taxon>Roseobacteraceae</taxon>
        <taxon>Lentibacter</taxon>
    </lineage>
</organism>
<dbReference type="AlphaFoldDB" id="A0A1H3JW73"/>
<keyword evidence="3" id="KW-1185">Reference proteome</keyword>
<evidence type="ECO:0000313" key="2">
    <source>
        <dbReference type="EMBL" id="SDY43608.1"/>
    </source>
</evidence>
<gene>
    <name evidence="2" type="ORF">SAMN05444486_102178</name>
</gene>
<dbReference type="EMBL" id="FNPR01000002">
    <property type="protein sequence ID" value="SDY43608.1"/>
    <property type="molecule type" value="Genomic_DNA"/>
</dbReference>
<dbReference type="Proteomes" id="UP000199026">
    <property type="component" value="Unassembled WGS sequence"/>
</dbReference>
<evidence type="ECO:0000313" key="3">
    <source>
        <dbReference type="Proteomes" id="UP000199026"/>
    </source>
</evidence>
<name>A0A1H3JW73_9RHOB</name>
<feature type="region of interest" description="Disordered" evidence="1">
    <location>
        <begin position="57"/>
        <end position="81"/>
    </location>
</feature>
<dbReference type="GeneID" id="78124254"/>
<accession>A0A1H3JW73</accession>
<dbReference type="RefSeq" id="WP_089889548.1">
    <property type="nucleotide sequence ID" value="NZ_CALJFH010000002.1"/>
</dbReference>
<proteinExistence type="predicted"/>
<evidence type="ECO:0000256" key="1">
    <source>
        <dbReference type="SAM" id="MobiDB-lite"/>
    </source>
</evidence>
<sequence>MFEFLKNIASKAGGKPEAQRARVARALGEINSVLAELDVKPKLSFDPSTGALELELPEQMPDERLALPAPEADLNEDKEAA</sequence>
<reference evidence="2 3" key="1">
    <citation type="submission" date="2016-10" db="EMBL/GenBank/DDBJ databases">
        <authorList>
            <person name="de Groot N.N."/>
        </authorList>
    </citation>
    <scope>NUCLEOTIDE SEQUENCE [LARGE SCALE GENOMIC DNA]</scope>
    <source>
        <strain evidence="2 3">DSM 24677</strain>
    </source>
</reference>
<dbReference type="OrthoDB" id="7874671at2"/>
<protein>
    <submittedName>
        <fullName evidence="2">Uncharacterized protein</fullName>
    </submittedName>
</protein>